<dbReference type="AlphaFoldDB" id="S7P8X6"/>
<accession>S7P8X6</accession>
<keyword evidence="2" id="KW-1185">Reference proteome</keyword>
<proteinExistence type="predicted"/>
<protein>
    <submittedName>
        <fullName evidence="1">Uncharacterized protein</fullName>
    </submittedName>
</protein>
<organism evidence="1 2">
    <name type="scientific">Myotis brandtii</name>
    <name type="common">Brandt's bat</name>
    <dbReference type="NCBI Taxonomy" id="109478"/>
    <lineage>
        <taxon>Eukaryota</taxon>
        <taxon>Metazoa</taxon>
        <taxon>Chordata</taxon>
        <taxon>Craniata</taxon>
        <taxon>Vertebrata</taxon>
        <taxon>Euteleostomi</taxon>
        <taxon>Mammalia</taxon>
        <taxon>Eutheria</taxon>
        <taxon>Laurasiatheria</taxon>
        <taxon>Chiroptera</taxon>
        <taxon>Yangochiroptera</taxon>
        <taxon>Vespertilionidae</taxon>
        <taxon>Myotis</taxon>
    </lineage>
</organism>
<dbReference type="Proteomes" id="UP000052978">
    <property type="component" value="Unassembled WGS sequence"/>
</dbReference>
<sequence>MLNASGKRATRPPTVPGKGTALGLALALAVPLRTAHPLHETHGHRPPRSRVKCIFIIAQKERYWFLLPRPGFAKMILASHQSLA</sequence>
<evidence type="ECO:0000313" key="2">
    <source>
        <dbReference type="Proteomes" id="UP000052978"/>
    </source>
</evidence>
<evidence type="ECO:0000313" key="1">
    <source>
        <dbReference type="EMBL" id="EPQ06693.1"/>
    </source>
</evidence>
<reference evidence="1 2" key="1">
    <citation type="journal article" date="2013" name="Nat. Commun.">
        <title>Genome analysis reveals insights into physiology and longevity of the Brandt's bat Myotis brandtii.</title>
        <authorList>
            <person name="Seim I."/>
            <person name="Fang X."/>
            <person name="Xiong Z."/>
            <person name="Lobanov A.V."/>
            <person name="Huang Z."/>
            <person name="Ma S."/>
            <person name="Feng Y."/>
            <person name="Turanov A.A."/>
            <person name="Zhu Y."/>
            <person name="Lenz T.L."/>
            <person name="Gerashchenko M.V."/>
            <person name="Fan D."/>
            <person name="Hee Yim S."/>
            <person name="Yao X."/>
            <person name="Jordan D."/>
            <person name="Xiong Y."/>
            <person name="Ma Y."/>
            <person name="Lyapunov A.N."/>
            <person name="Chen G."/>
            <person name="Kulakova O.I."/>
            <person name="Sun Y."/>
            <person name="Lee S.G."/>
            <person name="Bronson R.T."/>
            <person name="Moskalev A.A."/>
            <person name="Sunyaev S.R."/>
            <person name="Zhang G."/>
            <person name="Krogh A."/>
            <person name="Wang J."/>
            <person name="Gladyshev V.N."/>
        </authorList>
    </citation>
    <scope>NUCLEOTIDE SEQUENCE [LARGE SCALE GENOMIC DNA]</scope>
</reference>
<name>S7P8X6_MYOBR</name>
<gene>
    <name evidence="1" type="ORF">D623_10010895</name>
</gene>
<dbReference type="EMBL" id="KE162031">
    <property type="protein sequence ID" value="EPQ06693.1"/>
    <property type="molecule type" value="Genomic_DNA"/>
</dbReference>